<feature type="compositionally biased region" description="Low complexity" evidence="1">
    <location>
        <begin position="73"/>
        <end position="84"/>
    </location>
</feature>
<dbReference type="InterPro" id="IPR009683">
    <property type="entry name" value="Extensin-like_C"/>
</dbReference>
<feature type="compositionally biased region" description="Polar residues" evidence="1">
    <location>
        <begin position="34"/>
        <end position="44"/>
    </location>
</feature>
<feature type="signal peptide" evidence="2">
    <location>
        <begin position="1"/>
        <end position="19"/>
    </location>
</feature>
<comment type="caution">
    <text evidence="4">The sequence shown here is derived from an EMBL/GenBank/DDBJ whole genome shotgun (WGS) entry which is preliminary data.</text>
</comment>
<accession>A0A2G8RGV0</accession>
<name>A0A2G8RGV0_9RHOB</name>
<evidence type="ECO:0000259" key="3">
    <source>
        <dbReference type="Pfam" id="PF06904"/>
    </source>
</evidence>
<dbReference type="EMBL" id="AWWI01000054">
    <property type="protein sequence ID" value="PIL20826.1"/>
    <property type="molecule type" value="Genomic_DNA"/>
</dbReference>
<feature type="region of interest" description="Disordered" evidence="1">
    <location>
        <begin position="29"/>
        <end position="96"/>
    </location>
</feature>
<sequence>MRYLIKGLLAITLATPAFAKAPDHSLHPVARPVSQATPDLSATPESPLAALSAESRPAPRPQISTPEAAPDSAAKAPLQQAGAADTSPLAVSQALRPTSRPASVVKAAIVVRQKVARGAICGDPALQGEHVGPVPGSSRGCGIDDAVRLRSVNGIKLSQSAMIDCTTAKTLKRWIDTSLTPAIGVRGGGVTQINVAAHYVCRSRNNQPGAKISEHAKGHAIDISGFQMRDGTNITVLDDWDTIRDGLLLRKLHKAACGPFGTVLGPGSDGFHKDHFHFDTARYRSGSYCR</sequence>
<feature type="chain" id="PRO_5013943376" description="Extensin-like C-terminal domain-containing protein" evidence="2">
    <location>
        <begin position="20"/>
        <end position="290"/>
    </location>
</feature>
<keyword evidence="5" id="KW-1185">Reference proteome</keyword>
<evidence type="ECO:0000313" key="5">
    <source>
        <dbReference type="Proteomes" id="UP000231259"/>
    </source>
</evidence>
<dbReference type="Pfam" id="PF06904">
    <property type="entry name" value="Extensin-like_C"/>
    <property type="match status" value="1"/>
</dbReference>
<dbReference type="OrthoDB" id="9809788at2"/>
<organism evidence="4 5">
    <name type="scientific">Puniceibacterium antarcticum</name>
    <dbReference type="NCBI Taxonomy" id="1206336"/>
    <lineage>
        <taxon>Bacteria</taxon>
        <taxon>Pseudomonadati</taxon>
        <taxon>Pseudomonadota</taxon>
        <taxon>Alphaproteobacteria</taxon>
        <taxon>Rhodobacterales</taxon>
        <taxon>Paracoccaceae</taxon>
        <taxon>Puniceibacterium</taxon>
    </lineage>
</organism>
<evidence type="ECO:0000256" key="2">
    <source>
        <dbReference type="SAM" id="SignalP"/>
    </source>
</evidence>
<reference evidence="4 5" key="1">
    <citation type="submission" date="2013-09" db="EMBL/GenBank/DDBJ databases">
        <title>Genome sequencing of Phaeobacter antarcticus sp. nov. SM1211.</title>
        <authorList>
            <person name="Zhang X.-Y."/>
            <person name="Liu C."/>
            <person name="Chen X.-L."/>
            <person name="Xie B.-B."/>
            <person name="Qin Q.-L."/>
            <person name="Rong J.-C."/>
            <person name="Zhang Y.-Z."/>
        </authorList>
    </citation>
    <scope>NUCLEOTIDE SEQUENCE [LARGE SCALE GENOMIC DNA]</scope>
    <source>
        <strain evidence="4 5">SM1211</strain>
    </source>
</reference>
<dbReference type="AlphaFoldDB" id="A0A2G8RGV0"/>
<dbReference type="Proteomes" id="UP000231259">
    <property type="component" value="Unassembled WGS sequence"/>
</dbReference>
<proteinExistence type="predicted"/>
<evidence type="ECO:0000256" key="1">
    <source>
        <dbReference type="SAM" id="MobiDB-lite"/>
    </source>
</evidence>
<feature type="domain" description="Extensin-like C-terminal" evidence="3">
    <location>
        <begin position="137"/>
        <end position="290"/>
    </location>
</feature>
<dbReference type="RefSeq" id="WP_099910342.1">
    <property type="nucleotide sequence ID" value="NZ_AWWI01000054.1"/>
</dbReference>
<gene>
    <name evidence="4" type="ORF">P775_07585</name>
</gene>
<protein>
    <recommendedName>
        <fullName evidence="3">Extensin-like C-terminal domain-containing protein</fullName>
    </recommendedName>
</protein>
<keyword evidence="2" id="KW-0732">Signal</keyword>
<evidence type="ECO:0000313" key="4">
    <source>
        <dbReference type="EMBL" id="PIL20826.1"/>
    </source>
</evidence>